<dbReference type="InterPro" id="IPR016169">
    <property type="entry name" value="FAD-bd_PCMH_sub2"/>
</dbReference>
<dbReference type="SUPFAM" id="SSF56176">
    <property type="entry name" value="FAD-binding/transporter-associated domain-like"/>
    <property type="match status" value="1"/>
</dbReference>
<dbReference type="InterPro" id="IPR036318">
    <property type="entry name" value="FAD-bd_PCMH-like_sf"/>
</dbReference>
<gene>
    <name evidence="3" type="ORF">H4281_30370</name>
</gene>
<dbReference type="PANTHER" id="PTHR42659:SF1">
    <property type="entry name" value="OXIDOREDUCTASE"/>
    <property type="match status" value="1"/>
</dbReference>
<dbReference type="SUPFAM" id="SSF55447">
    <property type="entry name" value="CO dehydrogenase flavoprotein C-terminal domain-like"/>
    <property type="match status" value="1"/>
</dbReference>
<dbReference type="InterPro" id="IPR016167">
    <property type="entry name" value="FAD-bd_PCMH_sub1"/>
</dbReference>
<dbReference type="EMBL" id="JACGZW010000010">
    <property type="protein sequence ID" value="MBB1157469.1"/>
    <property type="molecule type" value="Genomic_DNA"/>
</dbReference>
<feature type="domain" description="FAD-binding PCMH-type" evidence="2">
    <location>
        <begin position="1"/>
        <end position="221"/>
    </location>
</feature>
<dbReference type="InterPro" id="IPR016166">
    <property type="entry name" value="FAD-bd_PCMH"/>
</dbReference>
<dbReference type="Gene3D" id="3.30.43.10">
    <property type="entry name" value="Uridine Diphospho-n-acetylenolpyruvylglucosamine Reductase, domain 2"/>
    <property type="match status" value="1"/>
</dbReference>
<keyword evidence="1" id="KW-0560">Oxidoreductase</keyword>
<proteinExistence type="predicted"/>
<protein>
    <submittedName>
        <fullName evidence="3">Xanthine dehydrogenase family protein subunit M</fullName>
    </submittedName>
</protein>
<dbReference type="PANTHER" id="PTHR42659">
    <property type="entry name" value="XANTHINE DEHYDROGENASE SUBUNIT C-RELATED"/>
    <property type="match status" value="1"/>
</dbReference>
<evidence type="ECO:0000256" key="1">
    <source>
        <dbReference type="ARBA" id="ARBA00023002"/>
    </source>
</evidence>
<dbReference type="Pfam" id="PF00941">
    <property type="entry name" value="FAD_binding_5"/>
    <property type="match status" value="1"/>
</dbReference>
<evidence type="ECO:0000313" key="4">
    <source>
        <dbReference type="Proteomes" id="UP000526734"/>
    </source>
</evidence>
<sequence length="334" mass="35518">MKPFAYGKPATTAEAVRAVAAEPAAMFLAGGTNLVDHLKLGVASPERLVDVSGLTSAEIRDDDGGLVIGAGVRNSDLAADRRVRERYPVLAEALLSGASPQLRNMATVGGNPLQRTRCVYFQDVTTPCNKRSPGSGCSALGGYTRHHAILGASDRCVATHPSDMAVAMAMLDARVHVIGPSGERTLPFADLHRLPGEHPERDTVLEHGELITDITLPAASWSRRSTYRKVRDRASYAFALVSVAVGLSISDGVIEDVRLAFGGVAHKPWRAQRAEEVLRGARPSEDVFRAAADAELADATALEGLDGGNAFKIPLAARTLAAVLRDLTAEERDR</sequence>
<accession>A0A7W3ZE25</accession>
<name>A0A7W3ZE25_9PSEU</name>
<dbReference type="SMART" id="SM01092">
    <property type="entry name" value="CO_deh_flav_C"/>
    <property type="match status" value="1"/>
</dbReference>
<dbReference type="InterPro" id="IPR051312">
    <property type="entry name" value="Diverse_Substr_Oxidored"/>
</dbReference>
<keyword evidence="4" id="KW-1185">Reference proteome</keyword>
<dbReference type="PROSITE" id="PS51387">
    <property type="entry name" value="FAD_PCMH"/>
    <property type="match status" value="1"/>
</dbReference>
<dbReference type="Pfam" id="PF03450">
    <property type="entry name" value="CO_deh_flav_C"/>
    <property type="match status" value="1"/>
</dbReference>
<dbReference type="InterPro" id="IPR002346">
    <property type="entry name" value="Mopterin_DH_FAD-bd"/>
</dbReference>
<dbReference type="InterPro" id="IPR005107">
    <property type="entry name" value="CO_DH_flav_C"/>
</dbReference>
<dbReference type="InterPro" id="IPR036683">
    <property type="entry name" value="CO_DH_flav_C_dom_sf"/>
</dbReference>
<dbReference type="AlphaFoldDB" id="A0A7W3ZE25"/>
<organism evidence="3 4">
    <name type="scientific">Amycolatopsis dendrobii</name>
    <dbReference type="NCBI Taxonomy" id="2760662"/>
    <lineage>
        <taxon>Bacteria</taxon>
        <taxon>Bacillati</taxon>
        <taxon>Actinomycetota</taxon>
        <taxon>Actinomycetes</taxon>
        <taxon>Pseudonocardiales</taxon>
        <taxon>Pseudonocardiaceae</taxon>
        <taxon>Amycolatopsis</taxon>
    </lineage>
</organism>
<reference evidence="3 4" key="1">
    <citation type="submission" date="2020-08" db="EMBL/GenBank/DDBJ databases">
        <title>Amycolatopsis sp. nov. DR6-1 isolated from Dendrobium heterocarpum.</title>
        <authorList>
            <person name="Tedsree N."/>
            <person name="Kuncharoen N."/>
            <person name="Likhitwitayawuid K."/>
            <person name="Tanasupawat S."/>
        </authorList>
    </citation>
    <scope>NUCLEOTIDE SEQUENCE [LARGE SCALE GENOMIC DNA]</scope>
    <source>
        <strain evidence="3 4">DR6-1</strain>
    </source>
</reference>
<dbReference type="GO" id="GO:0071949">
    <property type="term" value="F:FAD binding"/>
    <property type="evidence" value="ECO:0007669"/>
    <property type="project" value="InterPro"/>
</dbReference>
<dbReference type="GO" id="GO:0016491">
    <property type="term" value="F:oxidoreductase activity"/>
    <property type="evidence" value="ECO:0007669"/>
    <property type="project" value="UniProtKB-KW"/>
</dbReference>
<dbReference type="RefSeq" id="WP_182894312.1">
    <property type="nucleotide sequence ID" value="NZ_JACGZW010000010.1"/>
</dbReference>
<evidence type="ECO:0000313" key="3">
    <source>
        <dbReference type="EMBL" id="MBB1157469.1"/>
    </source>
</evidence>
<evidence type="ECO:0000259" key="2">
    <source>
        <dbReference type="PROSITE" id="PS51387"/>
    </source>
</evidence>
<dbReference type="Proteomes" id="UP000526734">
    <property type="component" value="Unassembled WGS sequence"/>
</dbReference>
<comment type="caution">
    <text evidence="3">The sequence shown here is derived from an EMBL/GenBank/DDBJ whole genome shotgun (WGS) entry which is preliminary data.</text>
</comment>
<dbReference type="Gene3D" id="3.30.390.50">
    <property type="entry name" value="CO dehydrogenase flavoprotein, C-terminal domain"/>
    <property type="match status" value="1"/>
</dbReference>
<dbReference type="Gene3D" id="3.30.465.10">
    <property type="match status" value="2"/>
</dbReference>